<accession>A0A382N8M1</accession>
<dbReference type="EMBL" id="UINC01098757">
    <property type="protein sequence ID" value="SVC57523.1"/>
    <property type="molecule type" value="Genomic_DNA"/>
</dbReference>
<feature type="non-terminal residue" evidence="1">
    <location>
        <position position="54"/>
    </location>
</feature>
<evidence type="ECO:0000313" key="1">
    <source>
        <dbReference type="EMBL" id="SVC57523.1"/>
    </source>
</evidence>
<gene>
    <name evidence="1" type="ORF">METZ01_LOCUS310377</name>
</gene>
<proteinExistence type="predicted"/>
<sequence>MFWLSKRAYSKTHTSIAFYLVLLIAYPQTFIGETDFDRNMPLLFSCLFLIHARG</sequence>
<dbReference type="AlphaFoldDB" id="A0A382N8M1"/>
<reference evidence="1" key="1">
    <citation type="submission" date="2018-05" db="EMBL/GenBank/DDBJ databases">
        <authorList>
            <person name="Lanie J.A."/>
            <person name="Ng W.-L."/>
            <person name="Kazmierczak K.M."/>
            <person name="Andrzejewski T.M."/>
            <person name="Davidsen T.M."/>
            <person name="Wayne K.J."/>
            <person name="Tettelin H."/>
            <person name="Glass J.I."/>
            <person name="Rusch D."/>
            <person name="Podicherti R."/>
            <person name="Tsui H.-C.T."/>
            <person name="Winkler M.E."/>
        </authorList>
    </citation>
    <scope>NUCLEOTIDE SEQUENCE</scope>
</reference>
<name>A0A382N8M1_9ZZZZ</name>
<organism evidence="1">
    <name type="scientific">marine metagenome</name>
    <dbReference type="NCBI Taxonomy" id="408172"/>
    <lineage>
        <taxon>unclassified sequences</taxon>
        <taxon>metagenomes</taxon>
        <taxon>ecological metagenomes</taxon>
    </lineage>
</organism>
<protein>
    <submittedName>
        <fullName evidence="1">Uncharacterized protein</fullName>
    </submittedName>
</protein>